<dbReference type="SUPFAM" id="SSF88659">
    <property type="entry name" value="Sigma3 and sigma4 domains of RNA polymerase sigma factors"/>
    <property type="match status" value="1"/>
</dbReference>
<protein>
    <submittedName>
        <fullName evidence="6">Sigma-70 family RNA polymerase sigma factor</fullName>
    </submittedName>
</protein>
<evidence type="ECO:0000259" key="5">
    <source>
        <dbReference type="Pfam" id="PF07638"/>
    </source>
</evidence>
<dbReference type="KEGG" id="scor:J3U87_03525"/>
<keyword evidence="7" id="KW-1185">Reference proteome</keyword>
<dbReference type="SUPFAM" id="SSF88946">
    <property type="entry name" value="Sigma2 domain of RNA polymerase sigma factors"/>
    <property type="match status" value="1"/>
</dbReference>
<dbReference type="Pfam" id="PF07638">
    <property type="entry name" value="Sigma70_ECF"/>
    <property type="match status" value="1"/>
</dbReference>
<dbReference type="GO" id="GO:0016987">
    <property type="term" value="F:sigma factor activity"/>
    <property type="evidence" value="ECO:0007669"/>
    <property type="project" value="UniProtKB-KW"/>
</dbReference>
<sequence>MQNIDPNITALLADWQKGDQKAVNQLIPLVEEELRRLARQYLRKEMPNHALQATELVNEAYLRLVDQDRTTWKNRAHFFGIAAQMMRRILLDHARNRQAAKRGPEIKLSLNEEIMAQPEVNMVALDEALKELSRIDPRQARIVELRFFVGMNIEEAAEVLQLSSSTIKREWRMAKAWLYRYLNQD</sequence>
<dbReference type="InterPro" id="IPR013324">
    <property type="entry name" value="RNA_pol_sigma_r3/r4-like"/>
</dbReference>
<dbReference type="PANTHER" id="PTHR43133:SF39">
    <property type="entry name" value="SIMILAR TO RNA POLYMERASE SIGMA-E FACTOR"/>
    <property type="match status" value="1"/>
</dbReference>
<evidence type="ECO:0000313" key="6">
    <source>
        <dbReference type="EMBL" id="QTD51516.1"/>
    </source>
</evidence>
<reference evidence="6" key="1">
    <citation type="submission" date="2021-03" db="EMBL/GenBank/DDBJ databases">
        <title>Acanthopleuribacteraceae sp. M133.</title>
        <authorList>
            <person name="Wang G."/>
        </authorList>
    </citation>
    <scope>NUCLEOTIDE SEQUENCE</scope>
    <source>
        <strain evidence="6">M133</strain>
    </source>
</reference>
<keyword evidence="4" id="KW-0804">Transcription</keyword>
<evidence type="ECO:0000256" key="1">
    <source>
        <dbReference type="ARBA" id="ARBA00010641"/>
    </source>
</evidence>
<dbReference type="InterPro" id="IPR013325">
    <property type="entry name" value="RNA_pol_sigma_r2"/>
</dbReference>
<dbReference type="InterPro" id="IPR053812">
    <property type="entry name" value="HTH_Sigma70_ECF-like"/>
</dbReference>
<evidence type="ECO:0000256" key="4">
    <source>
        <dbReference type="ARBA" id="ARBA00023163"/>
    </source>
</evidence>
<dbReference type="RefSeq" id="WP_237381645.1">
    <property type="nucleotide sequence ID" value="NZ_CP071793.1"/>
</dbReference>
<dbReference type="Proteomes" id="UP000663929">
    <property type="component" value="Chromosome"/>
</dbReference>
<dbReference type="Gene3D" id="1.10.1740.10">
    <property type="match status" value="1"/>
</dbReference>
<keyword evidence="3" id="KW-0731">Sigma factor</keyword>
<dbReference type="InterPro" id="IPR039425">
    <property type="entry name" value="RNA_pol_sigma-70-like"/>
</dbReference>
<accession>A0A8A4TNH5</accession>
<dbReference type="NCBIfam" id="TIGR02999">
    <property type="entry name" value="Sig-70_X6"/>
    <property type="match status" value="1"/>
</dbReference>
<dbReference type="NCBIfam" id="TIGR02937">
    <property type="entry name" value="sigma70-ECF"/>
    <property type="match status" value="1"/>
</dbReference>
<dbReference type="AlphaFoldDB" id="A0A8A4TNH5"/>
<keyword evidence="2" id="KW-0805">Transcription regulation</keyword>
<evidence type="ECO:0000256" key="2">
    <source>
        <dbReference type="ARBA" id="ARBA00023015"/>
    </source>
</evidence>
<name>A0A8A4TNH5_SULCO</name>
<evidence type="ECO:0000313" key="7">
    <source>
        <dbReference type="Proteomes" id="UP000663929"/>
    </source>
</evidence>
<proteinExistence type="inferred from homology"/>
<dbReference type="Gene3D" id="1.10.10.10">
    <property type="entry name" value="Winged helix-like DNA-binding domain superfamily/Winged helix DNA-binding domain"/>
    <property type="match status" value="1"/>
</dbReference>
<evidence type="ECO:0000256" key="3">
    <source>
        <dbReference type="ARBA" id="ARBA00023082"/>
    </source>
</evidence>
<dbReference type="PANTHER" id="PTHR43133">
    <property type="entry name" value="RNA POLYMERASE ECF-TYPE SIGMA FACTO"/>
    <property type="match status" value="1"/>
</dbReference>
<dbReference type="GO" id="GO:0006352">
    <property type="term" value="P:DNA-templated transcription initiation"/>
    <property type="evidence" value="ECO:0007669"/>
    <property type="project" value="InterPro"/>
</dbReference>
<comment type="similarity">
    <text evidence="1">Belongs to the sigma-70 factor family. ECF subfamily.</text>
</comment>
<dbReference type="EMBL" id="CP071793">
    <property type="protein sequence ID" value="QTD51516.1"/>
    <property type="molecule type" value="Genomic_DNA"/>
</dbReference>
<dbReference type="InterPro" id="IPR014284">
    <property type="entry name" value="RNA_pol_sigma-70_dom"/>
</dbReference>
<gene>
    <name evidence="6" type="ORF">J3U87_03525</name>
</gene>
<organism evidence="6 7">
    <name type="scientific">Sulfidibacter corallicola</name>
    <dbReference type="NCBI Taxonomy" id="2818388"/>
    <lineage>
        <taxon>Bacteria</taxon>
        <taxon>Pseudomonadati</taxon>
        <taxon>Acidobacteriota</taxon>
        <taxon>Holophagae</taxon>
        <taxon>Acanthopleuribacterales</taxon>
        <taxon>Acanthopleuribacteraceae</taxon>
        <taxon>Sulfidibacter</taxon>
    </lineage>
</organism>
<dbReference type="InterPro" id="IPR011517">
    <property type="entry name" value="RNA_pol_sigma70_ECF-like"/>
</dbReference>
<feature type="domain" description="RNA polymerase sigma-70 ECF-like HTH" evidence="5">
    <location>
        <begin position="7"/>
        <end position="183"/>
    </location>
</feature>
<dbReference type="InterPro" id="IPR036388">
    <property type="entry name" value="WH-like_DNA-bd_sf"/>
</dbReference>